<reference evidence="4" key="1">
    <citation type="journal article" date="2019" name="Int. J. Syst. Evol. Microbiol.">
        <title>The Global Catalogue of Microorganisms (GCM) 10K type strain sequencing project: providing services to taxonomists for standard genome sequencing and annotation.</title>
        <authorList>
            <consortium name="The Broad Institute Genomics Platform"/>
            <consortium name="The Broad Institute Genome Sequencing Center for Infectious Disease"/>
            <person name="Wu L."/>
            <person name="Ma J."/>
        </authorList>
    </citation>
    <scope>NUCLEOTIDE SEQUENCE [LARGE SCALE GENOMIC DNA]</scope>
    <source>
        <strain evidence="4">CGMCC 4.7132</strain>
    </source>
</reference>
<dbReference type="RefSeq" id="WP_380838064.1">
    <property type="nucleotide sequence ID" value="NZ_JBHSFP010000002.1"/>
</dbReference>
<evidence type="ECO:0000313" key="4">
    <source>
        <dbReference type="Proteomes" id="UP001596004"/>
    </source>
</evidence>
<keyword evidence="2" id="KW-0472">Membrane</keyword>
<gene>
    <name evidence="3" type="ORF">ACFO60_06175</name>
</gene>
<protein>
    <recommendedName>
        <fullName evidence="5">Mce-associated membrane protein</fullName>
    </recommendedName>
</protein>
<evidence type="ECO:0000313" key="3">
    <source>
        <dbReference type="EMBL" id="MFC4530340.1"/>
    </source>
</evidence>
<evidence type="ECO:0008006" key="5">
    <source>
        <dbReference type="Google" id="ProtNLM"/>
    </source>
</evidence>
<evidence type="ECO:0000256" key="2">
    <source>
        <dbReference type="ARBA" id="ARBA00023136"/>
    </source>
</evidence>
<sequence length="172" mass="19058">MALHAARSPRRRRLPVILALVAVVAALGVAWVRVGDDLDRARAVAHDRLAAVQAAKRYALNLMAVDYRTVERDVRRVMDTSTGEAREQFAKDAENLKEATLRNKAVKTGVVRAAGLASMNGQRSAARVLVVADSVIRWDEARTAPQERFYRWNIEVTKVGQGWAASKLELVE</sequence>
<keyword evidence="4" id="KW-1185">Reference proteome</keyword>
<name>A0ABV9CCE7_9ACTN</name>
<dbReference type="EMBL" id="JBHSFP010000002">
    <property type="protein sequence ID" value="MFC4530340.1"/>
    <property type="molecule type" value="Genomic_DNA"/>
</dbReference>
<proteinExistence type="predicted"/>
<dbReference type="PANTHER" id="PTHR37042">
    <property type="entry name" value="OUTER MEMBRANE PROTEIN RV1973"/>
    <property type="match status" value="1"/>
</dbReference>
<comment type="subcellular location">
    <subcellularLocation>
        <location evidence="1">Membrane</location>
    </subcellularLocation>
</comment>
<dbReference type="PANTHER" id="PTHR37042:SF4">
    <property type="entry name" value="OUTER MEMBRANE PROTEIN RV1973"/>
    <property type="match status" value="1"/>
</dbReference>
<organism evidence="3 4">
    <name type="scientific">Sphaerisporangium dianthi</name>
    <dbReference type="NCBI Taxonomy" id="1436120"/>
    <lineage>
        <taxon>Bacteria</taxon>
        <taxon>Bacillati</taxon>
        <taxon>Actinomycetota</taxon>
        <taxon>Actinomycetes</taxon>
        <taxon>Streptosporangiales</taxon>
        <taxon>Streptosporangiaceae</taxon>
        <taxon>Sphaerisporangium</taxon>
    </lineage>
</organism>
<comment type="caution">
    <text evidence="3">The sequence shown here is derived from an EMBL/GenBank/DDBJ whole genome shotgun (WGS) entry which is preliminary data.</text>
</comment>
<dbReference type="Proteomes" id="UP001596004">
    <property type="component" value="Unassembled WGS sequence"/>
</dbReference>
<evidence type="ECO:0000256" key="1">
    <source>
        <dbReference type="ARBA" id="ARBA00004370"/>
    </source>
</evidence>
<accession>A0ABV9CCE7</accession>